<dbReference type="Gene3D" id="1.10.260.40">
    <property type="entry name" value="lambda repressor-like DNA-binding domains"/>
    <property type="match status" value="1"/>
</dbReference>
<gene>
    <name evidence="3" type="ORF">KEC16_19590</name>
</gene>
<protein>
    <submittedName>
        <fullName evidence="3">Helix-turn-helix transcriptional regulator</fullName>
    </submittedName>
</protein>
<sequence length="114" mass="12570">MSSDLKSVLGAKVRAAREGASLSQEQLAERINRTPETVSNIERGKNMPAIETLQALCSTLGLRLSELFADEDLGRNADRVAREHSLIQTLRTLSESDLEVAEKTIHALANRTQR</sequence>
<name>A0ABS5IHM4_9PROT</name>
<feature type="domain" description="HTH cro/C1-type" evidence="2">
    <location>
        <begin position="13"/>
        <end position="67"/>
    </location>
</feature>
<dbReference type="SMART" id="SM00530">
    <property type="entry name" value="HTH_XRE"/>
    <property type="match status" value="1"/>
</dbReference>
<dbReference type="InterPro" id="IPR010982">
    <property type="entry name" value="Lambda_DNA-bd_dom_sf"/>
</dbReference>
<dbReference type="InterPro" id="IPR001387">
    <property type="entry name" value="Cro/C1-type_HTH"/>
</dbReference>
<proteinExistence type="predicted"/>
<evidence type="ECO:0000313" key="3">
    <source>
        <dbReference type="EMBL" id="MBR9973926.1"/>
    </source>
</evidence>
<accession>A0ABS5IHM4</accession>
<keyword evidence="1" id="KW-0238">DNA-binding</keyword>
<dbReference type="EMBL" id="JAGTUF010000051">
    <property type="protein sequence ID" value="MBR9973926.1"/>
    <property type="molecule type" value="Genomic_DNA"/>
</dbReference>
<dbReference type="PROSITE" id="PS50943">
    <property type="entry name" value="HTH_CROC1"/>
    <property type="match status" value="1"/>
</dbReference>
<evidence type="ECO:0000259" key="2">
    <source>
        <dbReference type="PROSITE" id="PS50943"/>
    </source>
</evidence>
<dbReference type="SUPFAM" id="SSF47413">
    <property type="entry name" value="lambda repressor-like DNA-binding domains"/>
    <property type="match status" value="1"/>
</dbReference>
<dbReference type="PANTHER" id="PTHR46797:SF2">
    <property type="entry name" value="TRANSCRIPTIONAL REGULATOR"/>
    <property type="match status" value="1"/>
</dbReference>
<comment type="caution">
    <text evidence="3">The sequence shown here is derived from an EMBL/GenBank/DDBJ whole genome shotgun (WGS) entry which is preliminary data.</text>
</comment>
<organism evidence="3 4">
    <name type="scientific">Magnetospirillum sulfuroxidans</name>
    <dbReference type="NCBI Taxonomy" id="611300"/>
    <lineage>
        <taxon>Bacteria</taxon>
        <taxon>Pseudomonadati</taxon>
        <taxon>Pseudomonadota</taxon>
        <taxon>Alphaproteobacteria</taxon>
        <taxon>Rhodospirillales</taxon>
        <taxon>Rhodospirillaceae</taxon>
        <taxon>Magnetospirillum</taxon>
    </lineage>
</organism>
<dbReference type="PANTHER" id="PTHR46797">
    <property type="entry name" value="HTH-TYPE TRANSCRIPTIONAL REGULATOR"/>
    <property type="match status" value="1"/>
</dbReference>
<dbReference type="Pfam" id="PF01381">
    <property type="entry name" value="HTH_3"/>
    <property type="match status" value="1"/>
</dbReference>
<dbReference type="CDD" id="cd00093">
    <property type="entry name" value="HTH_XRE"/>
    <property type="match status" value="1"/>
</dbReference>
<dbReference type="InterPro" id="IPR050807">
    <property type="entry name" value="TransReg_Diox_bact_type"/>
</dbReference>
<dbReference type="Proteomes" id="UP000680714">
    <property type="component" value="Unassembled WGS sequence"/>
</dbReference>
<reference evidence="3 4" key="1">
    <citation type="submission" date="2021-04" db="EMBL/GenBank/DDBJ databases">
        <title>Magnetospirillum sulfuroxidans sp. nov., a facultative chemolithoautotrophic sulfur-oxidizing alphaproteobacterium isolated from freshwater sediment and proposals for Paramagetospirillum gen. nov., and Magnetospirillaceae fam. nov.</title>
        <authorList>
            <person name="Koziaeva V."/>
            <person name="Geelhoed J.S."/>
            <person name="Sorokin D.Y."/>
            <person name="Grouzdev D.S."/>
        </authorList>
    </citation>
    <scope>NUCLEOTIDE SEQUENCE [LARGE SCALE GENOMIC DNA]</scope>
    <source>
        <strain evidence="3 4">J10</strain>
    </source>
</reference>
<evidence type="ECO:0000313" key="4">
    <source>
        <dbReference type="Proteomes" id="UP000680714"/>
    </source>
</evidence>
<keyword evidence="4" id="KW-1185">Reference proteome</keyword>
<evidence type="ECO:0000256" key="1">
    <source>
        <dbReference type="ARBA" id="ARBA00023125"/>
    </source>
</evidence>